<feature type="non-terminal residue" evidence="2">
    <location>
        <position position="1"/>
    </location>
</feature>
<feature type="non-terminal residue" evidence="2">
    <location>
        <position position="59"/>
    </location>
</feature>
<dbReference type="AlphaFoldDB" id="A0AA38KI27"/>
<reference evidence="2 3" key="1">
    <citation type="journal article" date="2021" name="Nat. Plants">
        <title>The Taxus genome provides insights into paclitaxel biosynthesis.</title>
        <authorList>
            <person name="Xiong X."/>
            <person name="Gou J."/>
            <person name="Liao Q."/>
            <person name="Li Y."/>
            <person name="Zhou Q."/>
            <person name="Bi G."/>
            <person name="Li C."/>
            <person name="Du R."/>
            <person name="Wang X."/>
            <person name="Sun T."/>
            <person name="Guo L."/>
            <person name="Liang H."/>
            <person name="Lu P."/>
            <person name="Wu Y."/>
            <person name="Zhang Z."/>
            <person name="Ro D.K."/>
            <person name="Shang Y."/>
            <person name="Huang S."/>
            <person name="Yan J."/>
        </authorList>
    </citation>
    <scope>NUCLEOTIDE SEQUENCE [LARGE SCALE GENOMIC DNA]</scope>
    <source>
        <strain evidence="2">Ta-2019</strain>
    </source>
</reference>
<evidence type="ECO:0000313" key="2">
    <source>
        <dbReference type="EMBL" id="KAH9306933.1"/>
    </source>
</evidence>
<dbReference type="Proteomes" id="UP000824469">
    <property type="component" value="Unassembled WGS sequence"/>
</dbReference>
<feature type="compositionally biased region" description="Basic and acidic residues" evidence="1">
    <location>
        <begin position="40"/>
        <end position="51"/>
    </location>
</feature>
<accession>A0AA38KI27</accession>
<proteinExistence type="predicted"/>
<evidence type="ECO:0000256" key="1">
    <source>
        <dbReference type="SAM" id="MobiDB-lite"/>
    </source>
</evidence>
<gene>
    <name evidence="2" type="ORF">KI387_011337</name>
</gene>
<dbReference type="EMBL" id="JAHRHJ020000008">
    <property type="protein sequence ID" value="KAH9306933.1"/>
    <property type="molecule type" value="Genomic_DNA"/>
</dbReference>
<sequence length="59" mass="6605">KKNVENKSRIASRRSPTASIHCTKILVPKHNRCAPPPSRENPHQRPWKEPPAESGGAKQ</sequence>
<name>A0AA38KI27_TAXCH</name>
<evidence type="ECO:0000313" key="3">
    <source>
        <dbReference type="Proteomes" id="UP000824469"/>
    </source>
</evidence>
<organism evidence="2 3">
    <name type="scientific">Taxus chinensis</name>
    <name type="common">Chinese yew</name>
    <name type="synonym">Taxus wallichiana var. chinensis</name>
    <dbReference type="NCBI Taxonomy" id="29808"/>
    <lineage>
        <taxon>Eukaryota</taxon>
        <taxon>Viridiplantae</taxon>
        <taxon>Streptophyta</taxon>
        <taxon>Embryophyta</taxon>
        <taxon>Tracheophyta</taxon>
        <taxon>Spermatophyta</taxon>
        <taxon>Pinopsida</taxon>
        <taxon>Pinidae</taxon>
        <taxon>Conifers II</taxon>
        <taxon>Cupressales</taxon>
        <taxon>Taxaceae</taxon>
        <taxon>Taxus</taxon>
    </lineage>
</organism>
<comment type="caution">
    <text evidence="2">The sequence shown here is derived from an EMBL/GenBank/DDBJ whole genome shotgun (WGS) entry which is preliminary data.</text>
</comment>
<feature type="region of interest" description="Disordered" evidence="1">
    <location>
        <begin position="1"/>
        <end position="59"/>
    </location>
</feature>
<protein>
    <submittedName>
        <fullName evidence="2">Uncharacterized protein</fullName>
    </submittedName>
</protein>
<keyword evidence="3" id="KW-1185">Reference proteome</keyword>